<evidence type="ECO:0000313" key="1">
    <source>
        <dbReference type="EMBL" id="OGY34812.1"/>
    </source>
</evidence>
<dbReference type="AlphaFoldDB" id="A0A1G1X474"/>
<evidence type="ECO:0000313" key="2">
    <source>
        <dbReference type="Proteomes" id="UP000177528"/>
    </source>
</evidence>
<dbReference type="InterPro" id="IPR027417">
    <property type="entry name" value="P-loop_NTPase"/>
</dbReference>
<comment type="caution">
    <text evidence="1">The sequence shown here is derived from an EMBL/GenBank/DDBJ whole genome shotgun (WGS) entry which is preliminary data.</text>
</comment>
<proteinExistence type="predicted"/>
<dbReference type="EMBL" id="MHHR01000010">
    <property type="protein sequence ID" value="OGY34812.1"/>
    <property type="molecule type" value="Genomic_DNA"/>
</dbReference>
<dbReference type="Proteomes" id="UP000177528">
    <property type="component" value="Unassembled WGS sequence"/>
</dbReference>
<gene>
    <name evidence="1" type="ORF">A3D99_01995</name>
</gene>
<dbReference type="SUPFAM" id="SSF52540">
    <property type="entry name" value="P-loop containing nucleoside triphosphate hydrolases"/>
    <property type="match status" value="1"/>
</dbReference>
<reference evidence="1 2" key="1">
    <citation type="journal article" date="2016" name="Nat. Commun.">
        <title>Thousands of microbial genomes shed light on interconnected biogeochemical processes in an aquifer system.</title>
        <authorList>
            <person name="Anantharaman K."/>
            <person name="Brown C.T."/>
            <person name="Hug L.A."/>
            <person name="Sharon I."/>
            <person name="Castelle C.J."/>
            <person name="Probst A.J."/>
            <person name="Thomas B.C."/>
            <person name="Singh A."/>
            <person name="Wilkins M.J."/>
            <person name="Karaoz U."/>
            <person name="Brodie E.L."/>
            <person name="Williams K.H."/>
            <person name="Hubbard S.S."/>
            <person name="Banfield J.F."/>
        </authorList>
    </citation>
    <scope>NUCLEOTIDE SEQUENCE [LARGE SCALE GENOMIC DNA]</scope>
</reference>
<evidence type="ECO:0008006" key="3">
    <source>
        <dbReference type="Google" id="ProtNLM"/>
    </source>
</evidence>
<name>A0A1G1X474_9BACT</name>
<organism evidence="1 2">
    <name type="scientific">Candidatus Andersenbacteria bacterium RIFCSPHIGHO2_12_FULL_45_11</name>
    <dbReference type="NCBI Taxonomy" id="1797281"/>
    <lineage>
        <taxon>Bacteria</taxon>
        <taxon>Candidatus Anderseniibacteriota</taxon>
    </lineage>
</organism>
<sequence>MPICIVSGFMRTGTSAMMSALIAGGMDAAWSKDRDKLAESKFDGHYHPNKSGLYEVSLAEYAEPTFPLQYQGKLIKVMSWGLDGLAVNPEGYRIILMQRDKEEIRQSFEAFFEKPLNMPWFLRYEERMERAFTMLSNRRDVTSVHRIQYRTLVDNPLDVMAYVASLGWPIDSVTSAAVIDPAQCRFRRENLTVGI</sequence>
<protein>
    <recommendedName>
        <fullName evidence="3">Sulfotransferase domain-containing protein</fullName>
    </recommendedName>
</protein>
<accession>A0A1G1X474</accession>